<reference evidence="2 3" key="1">
    <citation type="submission" date="2015-09" db="EMBL/GenBank/DDBJ databases">
        <title>Atta colombica WGS genome.</title>
        <authorList>
            <person name="Nygaard S."/>
            <person name="Hu H."/>
            <person name="Boomsma J."/>
            <person name="Zhang G."/>
        </authorList>
    </citation>
    <scope>NUCLEOTIDE SEQUENCE [LARGE SCALE GENOMIC DNA]</scope>
    <source>
        <strain evidence="2">Treedump-2</strain>
        <tissue evidence="2">Whole body</tissue>
    </source>
</reference>
<evidence type="ECO:0000256" key="1">
    <source>
        <dbReference type="SAM" id="Phobius"/>
    </source>
</evidence>
<keyword evidence="3" id="KW-1185">Reference proteome</keyword>
<sequence>MTGGHEGFPRILGVRAVPGTIHRCLVERGGRLERKRRWRALEQQSGSCCPGIKLIPACVAHQWLQTNRQSDFMLWPVSRWQPTGRHGNAAGSFGVSNSQTYGRVRVRTKAPRLRYSIERRVNSCRFRLVAEGGRRVRGKPVKKGRLRSEGERGRAATPHVCFSTSRHGDPLAFVTVMGWENIVSGHGPGMCKALTYDVTVKRSRVREKNPSRSFRVFANDPRNFIDAYPFLLAIFLAATFILSIARSSSTTMAQLEQRSNDTKWAQIEKMILIKLPERFLTLKDHDVFPVANTAIPYP</sequence>
<accession>A0A195BS01</accession>
<evidence type="ECO:0000313" key="2">
    <source>
        <dbReference type="EMBL" id="KYM89289.1"/>
    </source>
</evidence>
<dbReference type="Proteomes" id="UP000078540">
    <property type="component" value="Unassembled WGS sequence"/>
</dbReference>
<dbReference type="EMBL" id="KQ976419">
    <property type="protein sequence ID" value="KYM89289.1"/>
    <property type="molecule type" value="Genomic_DNA"/>
</dbReference>
<keyword evidence="1" id="KW-1133">Transmembrane helix</keyword>
<dbReference type="AlphaFoldDB" id="A0A195BS01"/>
<keyword evidence="1" id="KW-0472">Membrane</keyword>
<gene>
    <name evidence="2" type="ORF">ALC53_02365</name>
</gene>
<organism evidence="2 3">
    <name type="scientific">Atta colombica</name>
    <dbReference type="NCBI Taxonomy" id="520822"/>
    <lineage>
        <taxon>Eukaryota</taxon>
        <taxon>Metazoa</taxon>
        <taxon>Ecdysozoa</taxon>
        <taxon>Arthropoda</taxon>
        <taxon>Hexapoda</taxon>
        <taxon>Insecta</taxon>
        <taxon>Pterygota</taxon>
        <taxon>Neoptera</taxon>
        <taxon>Endopterygota</taxon>
        <taxon>Hymenoptera</taxon>
        <taxon>Apocrita</taxon>
        <taxon>Aculeata</taxon>
        <taxon>Formicoidea</taxon>
        <taxon>Formicidae</taxon>
        <taxon>Myrmicinae</taxon>
        <taxon>Atta</taxon>
    </lineage>
</organism>
<proteinExistence type="predicted"/>
<evidence type="ECO:0000313" key="3">
    <source>
        <dbReference type="Proteomes" id="UP000078540"/>
    </source>
</evidence>
<protein>
    <submittedName>
        <fullName evidence="2">Uncharacterized protein</fullName>
    </submittedName>
</protein>
<feature type="transmembrane region" description="Helical" evidence="1">
    <location>
        <begin position="227"/>
        <end position="245"/>
    </location>
</feature>
<name>A0A195BS01_9HYME</name>
<keyword evidence="1" id="KW-0812">Transmembrane</keyword>